<feature type="compositionally biased region" description="Basic residues" evidence="1">
    <location>
        <begin position="349"/>
        <end position="358"/>
    </location>
</feature>
<dbReference type="InParanoid" id="F4SDG6"/>
<feature type="compositionally biased region" description="Acidic residues" evidence="1">
    <location>
        <begin position="186"/>
        <end position="196"/>
    </location>
</feature>
<keyword evidence="2" id="KW-0812">Transmembrane</keyword>
<dbReference type="EMBL" id="GL883255">
    <property type="protein sequence ID" value="EGF97310.1"/>
    <property type="molecule type" value="Genomic_DNA"/>
</dbReference>
<feature type="region of interest" description="Disordered" evidence="1">
    <location>
        <begin position="141"/>
        <end position="218"/>
    </location>
</feature>
<sequence>MRARGFWREGHYWCKVVRTVGGLTGVWYNNDLENDGMARLVSRDLETIGGASPSTSWVMYSRAPTEEETVIFKRADEKINKSIGKKGVVDRPFSQSKNDADEDEVLSDQDGHWEEDQGLPEDFDMLDNHDVKPLFLSDLQAEDEPTESKPQVQLQLPTSTKGTKSKKPKKVKVAEKKEYIYVDSDQTGEVEQEEEPTQSNPKVQLPTSTKKTKSKQPKKVKVAEKECIHIDSDQTGEVGRAALRKPSKNEGGYNPKDIHIQDIGKVVTMPKKSEAKRGERENFQSLSMLINTSLLINIFFWLLVARSNNDKPKWKGWVIMDQEEEEVNGNKGVEEAEDGDEEVNDNSRRSKRIKLKRS</sequence>
<protein>
    <submittedName>
        <fullName evidence="3">Uncharacterized protein</fullName>
    </submittedName>
</protein>
<proteinExistence type="predicted"/>
<gene>
    <name evidence="3" type="ORF">MELLADRAFT_85877</name>
</gene>
<keyword evidence="4" id="KW-1185">Reference proteome</keyword>
<keyword evidence="2" id="KW-0472">Membrane</keyword>
<organism evidence="4">
    <name type="scientific">Melampsora larici-populina (strain 98AG31 / pathotype 3-4-7)</name>
    <name type="common">Poplar leaf rust fungus</name>
    <dbReference type="NCBI Taxonomy" id="747676"/>
    <lineage>
        <taxon>Eukaryota</taxon>
        <taxon>Fungi</taxon>
        <taxon>Dikarya</taxon>
        <taxon>Basidiomycota</taxon>
        <taxon>Pucciniomycotina</taxon>
        <taxon>Pucciniomycetes</taxon>
        <taxon>Pucciniales</taxon>
        <taxon>Melampsoraceae</taxon>
        <taxon>Melampsora</taxon>
    </lineage>
</organism>
<dbReference type="OrthoDB" id="10638600at2759"/>
<feature type="region of interest" description="Disordered" evidence="1">
    <location>
        <begin position="325"/>
        <end position="358"/>
    </location>
</feature>
<evidence type="ECO:0000313" key="4">
    <source>
        <dbReference type="Proteomes" id="UP000001072"/>
    </source>
</evidence>
<accession>F4SDG6</accession>
<feature type="region of interest" description="Disordered" evidence="1">
    <location>
        <begin position="89"/>
        <end position="126"/>
    </location>
</feature>
<feature type="transmembrane region" description="Helical" evidence="2">
    <location>
        <begin position="286"/>
        <end position="305"/>
    </location>
</feature>
<evidence type="ECO:0000256" key="2">
    <source>
        <dbReference type="SAM" id="Phobius"/>
    </source>
</evidence>
<feature type="compositionally biased region" description="Acidic residues" evidence="1">
    <location>
        <begin position="335"/>
        <end position="344"/>
    </location>
</feature>
<reference evidence="4" key="1">
    <citation type="journal article" date="2011" name="Proc. Natl. Acad. Sci. U.S.A.">
        <title>Obligate biotrophy features unraveled by the genomic analysis of rust fungi.</title>
        <authorList>
            <person name="Duplessis S."/>
            <person name="Cuomo C.A."/>
            <person name="Lin Y.-C."/>
            <person name="Aerts A."/>
            <person name="Tisserant E."/>
            <person name="Veneault-Fourrey C."/>
            <person name="Joly D.L."/>
            <person name="Hacquard S."/>
            <person name="Amselem J."/>
            <person name="Cantarel B.L."/>
            <person name="Chiu R."/>
            <person name="Coutinho P.M."/>
            <person name="Feau N."/>
            <person name="Field M."/>
            <person name="Frey P."/>
            <person name="Gelhaye E."/>
            <person name="Goldberg J."/>
            <person name="Grabherr M.G."/>
            <person name="Kodira C.D."/>
            <person name="Kohler A."/>
            <person name="Kuees U."/>
            <person name="Lindquist E.A."/>
            <person name="Lucas S.M."/>
            <person name="Mago R."/>
            <person name="Mauceli E."/>
            <person name="Morin E."/>
            <person name="Murat C."/>
            <person name="Pangilinan J.L."/>
            <person name="Park R."/>
            <person name="Pearson M."/>
            <person name="Quesneville H."/>
            <person name="Rouhier N."/>
            <person name="Sakthikumar S."/>
            <person name="Salamov A.A."/>
            <person name="Schmutz J."/>
            <person name="Selles B."/>
            <person name="Shapiro H."/>
            <person name="Tanguay P."/>
            <person name="Tuskan G.A."/>
            <person name="Henrissat B."/>
            <person name="Van de Peer Y."/>
            <person name="Rouze P."/>
            <person name="Ellis J.G."/>
            <person name="Dodds P.N."/>
            <person name="Schein J.E."/>
            <person name="Zhong S."/>
            <person name="Hamelin R.C."/>
            <person name="Grigoriev I.V."/>
            <person name="Szabo L.J."/>
            <person name="Martin F."/>
        </authorList>
    </citation>
    <scope>NUCLEOTIDE SEQUENCE [LARGE SCALE GENOMIC DNA]</scope>
    <source>
        <strain evidence="4">98AG31 / pathotype 3-4-7</strain>
    </source>
</reference>
<dbReference type="RefSeq" id="XP_007419419.1">
    <property type="nucleotide sequence ID" value="XM_007419357.1"/>
</dbReference>
<dbReference type="GeneID" id="18933999"/>
<keyword evidence="2" id="KW-1133">Transmembrane helix</keyword>
<dbReference type="Proteomes" id="UP000001072">
    <property type="component" value="Unassembled WGS sequence"/>
</dbReference>
<evidence type="ECO:0000313" key="3">
    <source>
        <dbReference type="EMBL" id="EGF97310.1"/>
    </source>
</evidence>
<dbReference type="VEuPathDB" id="FungiDB:MELLADRAFT_85877"/>
<evidence type="ECO:0000256" key="1">
    <source>
        <dbReference type="SAM" id="MobiDB-lite"/>
    </source>
</evidence>
<dbReference type="KEGG" id="mlr:MELLADRAFT_85877"/>
<name>F4SDG6_MELLP</name>
<feature type="compositionally biased region" description="Acidic residues" evidence="1">
    <location>
        <begin position="116"/>
        <end position="125"/>
    </location>
</feature>
<dbReference type="AlphaFoldDB" id="F4SDG6"/>
<dbReference type="HOGENOM" id="CLU_946899_0_0_1"/>